<dbReference type="EMBL" id="KL648207">
    <property type="protein sequence ID" value="KEY71744.1"/>
    <property type="molecule type" value="Genomic_DNA"/>
</dbReference>
<protein>
    <recommendedName>
        <fullName evidence="2">Alpha/beta hydrolase fold-3 domain-containing protein</fullName>
    </recommendedName>
</protein>
<dbReference type="HOGENOM" id="CLU_012494_13_4_1"/>
<dbReference type="Pfam" id="PF07859">
    <property type="entry name" value="Abhydrolase_3"/>
    <property type="match status" value="1"/>
</dbReference>
<evidence type="ECO:0000313" key="4">
    <source>
        <dbReference type="Proteomes" id="UP000028045"/>
    </source>
</evidence>
<dbReference type="GO" id="GO:0016787">
    <property type="term" value="F:hydrolase activity"/>
    <property type="evidence" value="ECO:0007669"/>
    <property type="project" value="UniProtKB-KW"/>
</dbReference>
<proteinExistence type="predicted"/>
<reference evidence="3 4" key="1">
    <citation type="journal article" date="2014" name="BMC Genomics">
        <title>Comparative genome sequencing reveals chemotype-specific gene clusters in the toxigenic black mold Stachybotrys.</title>
        <authorList>
            <person name="Semeiks J."/>
            <person name="Borek D."/>
            <person name="Otwinowski Z."/>
            <person name="Grishin N.V."/>
        </authorList>
    </citation>
    <scope>NUCLEOTIDE SEQUENCE [LARGE SCALE GENOMIC DNA]</scope>
    <source>
        <strain evidence="4">CBS 109288 / IBT 7711</strain>
    </source>
</reference>
<evidence type="ECO:0000259" key="2">
    <source>
        <dbReference type="Pfam" id="PF07859"/>
    </source>
</evidence>
<dbReference type="SUPFAM" id="SSF53474">
    <property type="entry name" value="alpha/beta-Hydrolases"/>
    <property type="match status" value="1"/>
</dbReference>
<gene>
    <name evidence="3" type="ORF">S7711_02970</name>
</gene>
<evidence type="ECO:0000256" key="1">
    <source>
        <dbReference type="ARBA" id="ARBA00022801"/>
    </source>
</evidence>
<organism evidence="3 4">
    <name type="scientific">Stachybotrys chartarum (strain CBS 109288 / IBT 7711)</name>
    <name type="common">Toxic black mold</name>
    <name type="synonym">Stilbospora chartarum</name>
    <dbReference type="NCBI Taxonomy" id="1280523"/>
    <lineage>
        <taxon>Eukaryota</taxon>
        <taxon>Fungi</taxon>
        <taxon>Dikarya</taxon>
        <taxon>Ascomycota</taxon>
        <taxon>Pezizomycotina</taxon>
        <taxon>Sordariomycetes</taxon>
        <taxon>Hypocreomycetidae</taxon>
        <taxon>Hypocreales</taxon>
        <taxon>Stachybotryaceae</taxon>
        <taxon>Stachybotrys</taxon>
    </lineage>
</organism>
<dbReference type="Gene3D" id="3.40.50.1820">
    <property type="entry name" value="alpha/beta hydrolase"/>
    <property type="match status" value="1"/>
</dbReference>
<dbReference type="PANTHER" id="PTHR48081">
    <property type="entry name" value="AB HYDROLASE SUPERFAMILY PROTEIN C4A8.06C"/>
    <property type="match status" value="1"/>
</dbReference>
<dbReference type="Proteomes" id="UP000028045">
    <property type="component" value="Unassembled WGS sequence"/>
</dbReference>
<dbReference type="AlphaFoldDB" id="A0A084B2G5"/>
<evidence type="ECO:0000313" key="3">
    <source>
        <dbReference type="EMBL" id="KEY71744.1"/>
    </source>
</evidence>
<feature type="domain" description="Alpha/beta hydrolase fold-3" evidence="2">
    <location>
        <begin position="119"/>
        <end position="347"/>
    </location>
</feature>
<dbReference type="InterPro" id="IPR013094">
    <property type="entry name" value="AB_hydrolase_3"/>
</dbReference>
<dbReference type="PANTHER" id="PTHR48081:SF8">
    <property type="entry name" value="ALPHA_BETA HYDROLASE FOLD-3 DOMAIN-CONTAINING PROTEIN-RELATED"/>
    <property type="match status" value="1"/>
</dbReference>
<keyword evidence="4" id="KW-1185">Reference proteome</keyword>
<dbReference type="InterPro" id="IPR050300">
    <property type="entry name" value="GDXG_lipolytic_enzyme"/>
</dbReference>
<keyword evidence="1" id="KW-0378">Hydrolase</keyword>
<accession>A0A084B2G5</accession>
<sequence length="371" mass="40624">MPPPPTFTGLATQNTHYASDADDPDVAPGSQNRLVVYRVTTRSLPMALLHTMLKAFRPKVVTVKKHLPGDSQRLTPNRSAKRTCDVRERDVAGIWVYDVTAKGAVSKEGAAEFRPEKRIIYFAGGAWQMPPSPNHWAMVAALATRLPDTVITLVSAPLAPKAPASVSLPQLRRMYSALMRESRDNGERVVVMGDSSGGNISLSLVTWAATSSSYQAQAGTAPAAVMLISPSTDLRHAESSIHEAAKYDPLLTLSYIQSTARTWCPSDSRNPSSSQTVNPTMWTVEDPAISPILAPLEPLAKKDIRVHGVTGSYDVLAPEAVAFREKLQAAGVRGEWLEWDKQMHCFPLAFRFKLKESVRALDWIVDVLVRT</sequence>
<name>A0A084B2G5_STACB</name>
<dbReference type="InterPro" id="IPR029058">
    <property type="entry name" value="AB_hydrolase_fold"/>
</dbReference>
<dbReference type="OrthoDB" id="2152029at2759"/>